<dbReference type="Proteomes" id="UP000326537">
    <property type="component" value="Segment"/>
</dbReference>
<accession>A0A5P8PR46</accession>
<name>A0A5P8PR46_9CAUD</name>
<sequence>MITSAINGIREPKVLKKYMFCLRNLDLRMKLRSALLDKGFRCIHFNQNAAYISVALYDDNPNADFYSIKEARSRKFANIGLDRIKEIELLSKEAVLIYLEELYKDGTGTT</sequence>
<proteinExistence type="predicted"/>
<gene>
    <name evidence="1" type="ORF">VBApiPXC38_77</name>
</gene>
<protein>
    <submittedName>
        <fullName evidence="1">Uncharacterized protein</fullName>
    </submittedName>
</protein>
<reference evidence="1 2" key="1">
    <citation type="submission" date="2019-09" db="EMBL/GenBank/DDBJ databases">
        <title>The characteristics and genome analysis of VB_ApiP_XC38, a novel N4-like phage Infecting Acinetobacter pittii.</title>
        <authorList>
            <person name="Cheng M."/>
        </authorList>
    </citation>
    <scope>NUCLEOTIDE SEQUENCE [LARGE SCALE GENOMIC DNA]</scope>
</reference>
<evidence type="ECO:0000313" key="2">
    <source>
        <dbReference type="Proteomes" id="UP000326537"/>
    </source>
</evidence>
<organism evidence="1 2">
    <name type="scientific">Acinetobacter phage VB_ApiP_XC38</name>
    <dbReference type="NCBI Taxonomy" id="2655002"/>
    <lineage>
        <taxon>Viruses</taxon>
        <taxon>Duplodnaviria</taxon>
        <taxon>Heunggongvirae</taxon>
        <taxon>Uroviricota</taxon>
        <taxon>Caudoviricetes</taxon>
        <taxon>Schitoviridae</taxon>
        <taxon>Exceevirus</taxon>
        <taxon>Exceevirus Xc38</taxon>
    </lineage>
</organism>
<dbReference type="EMBL" id="MN508356">
    <property type="protein sequence ID" value="QFR59764.1"/>
    <property type="molecule type" value="Genomic_DNA"/>
</dbReference>
<keyword evidence="2" id="KW-1185">Reference proteome</keyword>
<evidence type="ECO:0000313" key="1">
    <source>
        <dbReference type="EMBL" id="QFR59764.1"/>
    </source>
</evidence>